<proteinExistence type="predicted"/>
<organism evidence="4 5">
    <name type="scientific">Elysia chlorotica</name>
    <name type="common">Eastern emerald elysia</name>
    <name type="synonym">Sea slug</name>
    <dbReference type="NCBI Taxonomy" id="188477"/>
    <lineage>
        <taxon>Eukaryota</taxon>
        <taxon>Metazoa</taxon>
        <taxon>Spiralia</taxon>
        <taxon>Lophotrochozoa</taxon>
        <taxon>Mollusca</taxon>
        <taxon>Gastropoda</taxon>
        <taxon>Heterobranchia</taxon>
        <taxon>Euthyneura</taxon>
        <taxon>Panpulmonata</taxon>
        <taxon>Sacoglossa</taxon>
        <taxon>Placobranchoidea</taxon>
        <taxon>Plakobranchidae</taxon>
        <taxon>Elysia</taxon>
    </lineage>
</organism>
<dbReference type="PANTHER" id="PTHR46534">
    <property type="entry name" value="IGGFC_BINDING DOMAIN-CONTAINING PROTEIN"/>
    <property type="match status" value="1"/>
</dbReference>
<evidence type="ECO:0000256" key="1">
    <source>
        <dbReference type="SAM" id="MobiDB-lite"/>
    </source>
</evidence>
<evidence type="ECO:0000256" key="2">
    <source>
        <dbReference type="SAM" id="Phobius"/>
    </source>
</evidence>
<feature type="compositionally biased region" description="Basic and acidic residues" evidence="1">
    <location>
        <begin position="411"/>
        <end position="421"/>
    </location>
</feature>
<dbReference type="PANTHER" id="PTHR46534:SF1">
    <property type="entry name" value="IGGFC-BINDING PROTEIN N-TERMINAL DOMAIN-CONTAINING PROTEIN"/>
    <property type="match status" value="1"/>
</dbReference>
<dbReference type="InterPro" id="IPR035234">
    <property type="entry name" value="IgGFc-bd_N"/>
</dbReference>
<feature type="compositionally biased region" description="Low complexity" evidence="1">
    <location>
        <begin position="917"/>
        <end position="945"/>
    </location>
</feature>
<feature type="compositionally biased region" description="Basic residues" evidence="1">
    <location>
        <begin position="389"/>
        <end position="402"/>
    </location>
</feature>
<feature type="domain" description="IgGFc-binding protein N-terminal" evidence="3">
    <location>
        <begin position="494"/>
        <end position="634"/>
    </location>
</feature>
<dbReference type="EMBL" id="RQTK01000172">
    <property type="protein sequence ID" value="RUS85370.1"/>
    <property type="molecule type" value="Genomic_DNA"/>
</dbReference>
<accession>A0A3S1BP23</accession>
<keyword evidence="2" id="KW-0472">Membrane</keyword>
<reference evidence="4 5" key="1">
    <citation type="submission" date="2019-01" db="EMBL/GenBank/DDBJ databases">
        <title>A draft genome assembly of the solar-powered sea slug Elysia chlorotica.</title>
        <authorList>
            <person name="Cai H."/>
            <person name="Li Q."/>
            <person name="Fang X."/>
            <person name="Li J."/>
            <person name="Curtis N.E."/>
            <person name="Altenburger A."/>
            <person name="Shibata T."/>
            <person name="Feng M."/>
            <person name="Maeda T."/>
            <person name="Schwartz J.A."/>
            <person name="Shigenobu S."/>
            <person name="Lundholm N."/>
            <person name="Nishiyama T."/>
            <person name="Yang H."/>
            <person name="Hasebe M."/>
            <person name="Li S."/>
            <person name="Pierce S.K."/>
            <person name="Wang J."/>
        </authorList>
    </citation>
    <scope>NUCLEOTIDE SEQUENCE [LARGE SCALE GENOMIC DNA]</scope>
    <source>
        <strain evidence="4">EC2010</strain>
        <tissue evidence="4">Whole organism of an adult</tissue>
    </source>
</reference>
<comment type="caution">
    <text evidence="4">The sequence shown here is derived from an EMBL/GenBank/DDBJ whole genome shotgun (WGS) entry which is preliminary data.</text>
</comment>
<keyword evidence="2" id="KW-0812">Transmembrane</keyword>
<evidence type="ECO:0000313" key="5">
    <source>
        <dbReference type="Proteomes" id="UP000271974"/>
    </source>
</evidence>
<dbReference type="Proteomes" id="UP000271974">
    <property type="component" value="Unassembled WGS sequence"/>
</dbReference>
<gene>
    <name evidence="4" type="ORF">EGW08_006855</name>
</gene>
<feature type="region of interest" description="Disordered" evidence="1">
    <location>
        <begin position="383"/>
        <end position="432"/>
    </location>
</feature>
<sequence>MPDTSDHECPVINTVYKTVDLVSCAEPGINTLCQIDITGERYVASFPRLELFSGCAPEVTLTISAINKPKGHGMLVTYKAGSNISSIINNNNNKPTTTMTTYIIGKYDIVTYNLSSDDDFLSEPGVGTSSIVITSDIAFVVSYVYAIRSSRRAPDLFTSSILYPLGPASAHFFIVTSTTACRAIPGVGIPQAVNPILSNADCRCETFLLVVALEFNETTYVKFKFRSGVSFRFKAGDAEVEDPRVMRIPLAQYESAFIISEYDLSGTFIEASHDVAVFNGYTVKVTNVYNPYLGEDMASESLCLGVDASTLRLPAGLQDQFQICTHGNHGNRQLDRYWQPQGSALDGLIPCPGYDSKALTLEGELGEETDWVLCPGKADLPDADYAPHLRTRKHGASPRRRAGTTSGSLRFESETNKDPPKNDGSGSCRPSLQMMQTRPVTEGDTTHLTAPFELAPPSGVTSLENYRVVALADNTRITKNDGSGSCRPSLQMMQTRPVTEGDTTHLTAPFELAPPSGVTSLENYRVVALADNTRITVNPSEGDEAGEIILQRAGEIREFSIPNTDYYVIESNHPVLVYRLSFAAPNEKTRINDDITLCLAPTFSIYSVKYRIEHVFHRADLDYVHLVIREYSNGYNRWVSSDLQINGLPYYDNSFKTSAMHAPGGFLIRADLTGAQLIKLAREVEYSLLEVSGHVCAGRAGVSGFCTDMEPRHRTSERLGFLGMCDQNITVCKQHLPEEDLADFGLGTQTDQVKEGPVTAYVGMNAIFTLVKGKPQQEREADAEKRWSKKHITAVGRLVLVGLFPPTSYITAAGRLVWLVCLFCCSRHRTSEQLSITVCEQRLPEEDLADFGLGTQTDQVEEGPVTACVGMNAVFTLVKGKLQQEREEDNSTVDLKALVNTDFHRFLTPVVEYGFEQNNPQTPSTTSSSQNISISNRSSQSISINDRSFQNNTDIRSSELVDNTLGSSNTTTGQCRVMTFPHKVITSKAKQFKEDIKKKLFVDNRKISSFVRRKTSAQDARSSSHTMGLVGIIFLCLTAGLLVVSDFFTVAKWLLAKCPS</sequence>
<keyword evidence="2" id="KW-1133">Transmembrane helix</keyword>
<feature type="transmembrane region" description="Helical" evidence="2">
    <location>
        <begin position="1029"/>
        <end position="1055"/>
    </location>
</feature>
<dbReference type="OrthoDB" id="10556874at2759"/>
<protein>
    <recommendedName>
        <fullName evidence="3">IgGFc-binding protein N-terminal domain-containing protein</fullName>
    </recommendedName>
</protein>
<name>A0A3S1BP23_ELYCH</name>
<evidence type="ECO:0000313" key="4">
    <source>
        <dbReference type="EMBL" id="RUS85370.1"/>
    </source>
</evidence>
<dbReference type="Pfam" id="PF17517">
    <property type="entry name" value="IgGFc_binding"/>
    <property type="match status" value="2"/>
</dbReference>
<feature type="domain" description="IgGFc-binding protein N-terminal" evidence="3">
    <location>
        <begin position="160"/>
        <end position="291"/>
    </location>
</feature>
<feature type="region of interest" description="Disordered" evidence="1">
    <location>
        <begin position="917"/>
        <end position="948"/>
    </location>
</feature>
<dbReference type="AlphaFoldDB" id="A0A3S1BP23"/>
<evidence type="ECO:0000259" key="3">
    <source>
        <dbReference type="Pfam" id="PF17517"/>
    </source>
</evidence>
<keyword evidence="5" id="KW-1185">Reference proteome</keyword>